<organism evidence="1 2">
    <name type="scientific">Penicillium cosmopolitanum</name>
    <dbReference type="NCBI Taxonomy" id="1131564"/>
    <lineage>
        <taxon>Eukaryota</taxon>
        <taxon>Fungi</taxon>
        <taxon>Dikarya</taxon>
        <taxon>Ascomycota</taxon>
        <taxon>Pezizomycotina</taxon>
        <taxon>Eurotiomycetes</taxon>
        <taxon>Eurotiomycetidae</taxon>
        <taxon>Eurotiales</taxon>
        <taxon>Aspergillaceae</taxon>
        <taxon>Penicillium</taxon>
    </lineage>
</organism>
<dbReference type="AlphaFoldDB" id="A0A9W9VE89"/>
<reference evidence="1" key="1">
    <citation type="submission" date="2022-12" db="EMBL/GenBank/DDBJ databases">
        <authorList>
            <person name="Petersen C."/>
        </authorList>
    </citation>
    <scope>NUCLEOTIDE SEQUENCE</scope>
    <source>
        <strain evidence="1">IBT 29677</strain>
    </source>
</reference>
<evidence type="ECO:0000313" key="2">
    <source>
        <dbReference type="Proteomes" id="UP001147747"/>
    </source>
</evidence>
<dbReference type="OrthoDB" id="5271495at2759"/>
<accession>A0A9W9VE89</accession>
<keyword evidence="2" id="KW-1185">Reference proteome</keyword>
<reference evidence="1" key="2">
    <citation type="journal article" date="2023" name="IMA Fungus">
        <title>Comparative genomic study of the Penicillium genus elucidates a diverse pangenome and 15 lateral gene transfer events.</title>
        <authorList>
            <person name="Petersen C."/>
            <person name="Sorensen T."/>
            <person name="Nielsen M.R."/>
            <person name="Sondergaard T.E."/>
            <person name="Sorensen J.L."/>
            <person name="Fitzpatrick D.A."/>
            <person name="Frisvad J.C."/>
            <person name="Nielsen K.L."/>
        </authorList>
    </citation>
    <scope>NUCLEOTIDE SEQUENCE</scope>
    <source>
        <strain evidence="1">IBT 29677</strain>
    </source>
</reference>
<dbReference type="Proteomes" id="UP001147747">
    <property type="component" value="Unassembled WGS sequence"/>
</dbReference>
<gene>
    <name evidence="1" type="ORF">N7509_011881</name>
</gene>
<dbReference type="EMBL" id="JAPZBU010000011">
    <property type="protein sequence ID" value="KAJ5378762.1"/>
    <property type="molecule type" value="Genomic_DNA"/>
</dbReference>
<protein>
    <submittedName>
        <fullName evidence="1">Uncharacterized protein</fullName>
    </submittedName>
</protein>
<dbReference type="InterPro" id="IPR046670">
    <property type="entry name" value="DUF6540"/>
</dbReference>
<comment type="caution">
    <text evidence="1">The sequence shown here is derived from an EMBL/GenBank/DDBJ whole genome shotgun (WGS) entry which is preliminary data.</text>
</comment>
<sequence>MAYQLSIEVFGSGEDPNHRSHWGFMIHQPPNTTGDLLHVRLIDLYRLWYEFESRSNTDIVDMQALGLCRLAELTPQQRLQVIQVIKSEPAPRDGSRKCQDWVFSTLISLEVEELVPDGTSEFWKGMVGRTAREVERSIGDRWTALDSV</sequence>
<name>A0A9W9VE89_9EURO</name>
<dbReference type="Pfam" id="PF20174">
    <property type="entry name" value="DUF6540"/>
    <property type="match status" value="1"/>
</dbReference>
<dbReference type="GeneID" id="81375498"/>
<evidence type="ECO:0000313" key="1">
    <source>
        <dbReference type="EMBL" id="KAJ5378762.1"/>
    </source>
</evidence>
<dbReference type="RefSeq" id="XP_056482548.1">
    <property type="nucleotide sequence ID" value="XM_056636518.1"/>
</dbReference>
<proteinExistence type="predicted"/>